<evidence type="ECO:0000313" key="4">
    <source>
        <dbReference type="Proteomes" id="UP000239650"/>
    </source>
</evidence>
<gene>
    <name evidence="2" type="ORF">LAS9267_00663</name>
    <name evidence="3" type="ORF">QBD03_06860</name>
</gene>
<reference evidence="2 4" key="1">
    <citation type="submission" date="2018-02" db="EMBL/GenBank/DDBJ databases">
        <authorList>
            <person name="Rodrigo-Torres L."/>
            <person name="Arahal R. D."/>
            <person name="Lucena T."/>
        </authorList>
    </citation>
    <scope>NUCLEOTIDE SEQUENCE [LARGE SCALE GENOMIC DNA]</scope>
    <source>
        <strain evidence="2 4">CECT 9267</strain>
    </source>
</reference>
<evidence type="ECO:0000313" key="2">
    <source>
        <dbReference type="EMBL" id="SPE19693.1"/>
    </source>
</evidence>
<keyword evidence="1" id="KW-0812">Transmembrane</keyword>
<feature type="transmembrane region" description="Helical" evidence="1">
    <location>
        <begin position="217"/>
        <end position="236"/>
    </location>
</feature>
<proteinExistence type="predicted"/>
<sequence>MFFLKSIPANIHYYWRQSLAIYLLDCLFLGLATIILGLIRLERHNLTQLKSQLANFTAEEKFAADHPLKTLLHSNQTVLERYQTAYLLLMIVGIIATVIISWLAFKILARDIETFFSANWTRTKVTLYYGLTALCLLFFAVVTISLLLLVANQPFWRGLEAINHYWHRPLQAMQKAPKTLNPLFKNHLTDFSSHSLLNPTLHNSVKQTLTNQILGQLWQAIISLAAPILMIGGLQVSRFKKKYLRGESVC</sequence>
<dbReference type="AlphaFoldDB" id="A0AAE8J404"/>
<evidence type="ECO:0000313" key="3">
    <source>
        <dbReference type="EMBL" id="WGI18475.1"/>
    </source>
</evidence>
<name>A0AAE8J404_LATSK</name>
<reference evidence="3" key="2">
    <citation type="submission" date="2023-04" db="EMBL/GenBank/DDBJ databases">
        <title>Novel strain of Lactilactobacillus sakei and use thereof.</title>
        <authorList>
            <person name="Kim S.Y."/>
        </authorList>
    </citation>
    <scope>NUCLEOTIDE SEQUENCE</scope>
    <source>
        <strain evidence="3">HUP1</strain>
    </source>
</reference>
<evidence type="ECO:0000256" key="1">
    <source>
        <dbReference type="SAM" id="Phobius"/>
    </source>
</evidence>
<protein>
    <submittedName>
        <fullName evidence="2">Uncharacterized protein</fullName>
    </submittedName>
</protein>
<accession>A0AAE8J404</accession>
<feature type="transmembrane region" description="Helical" evidence="1">
    <location>
        <begin position="85"/>
        <end position="105"/>
    </location>
</feature>
<feature type="transmembrane region" description="Helical" evidence="1">
    <location>
        <begin position="126"/>
        <end position="151"/>
    </location>
</feature>
<dbReference type="EMBL" id="CP122959">
    <property type="protein sequence ID" value="WGI18475.1"/>
    <property type="molecule type" value="Genomic_DNA"/>
</dbReference>
<keyword evidence="1" id="KW-0472">Membrane</keyword>
<dbReference type="Proteomes" id="UP001179858">
    <property type="component" value="Chromosome"/>
</dbReference>
<feature type="transmembrane region" description="Helical" evidence="1">
    <location>
        <begin position="21"/>
        <end position="41"/>
    </location>
</feature>
<dbReference type="Proteomes" id="UP000239650">
    <property type="component" value="Unassembled WGS sequence"/>
</dbReference>
<dbReference type="EMBL" id="OKRC01000002">
    <property type="protein sequence ID" value="SPE19693.1"/>
    <property type="molecule type" value="Genomic_DNA"/>
</dbReference>
<keyword evidence="1" id="KW-1133">Transmembrane helix</keyword>
<dbReference type="GeneID" id="57132127"/>
<dbReference type="RefSeq" id="WP_016265317.1">
    <property type="nucleotide sequence ID" value="NZ_BJLN01000010.1"/>
</dbReference>
<organism evidence="2 4">
    <name type="scientific">Latilactobacillus sakei</name>
    <name type="common">Lactobacillus sakei</name>
    <dbReference type="NCBI Taxonomy" id="1599"/>
    <lineage>
        <taxon>Bacteria</taxon>
        <taxon>Bacillati</taxon>
        <taxon>Bacillota</taxon>
        <taxon>Bacilli</taxon>
        <taxon>Lactobacillales</taxon>
        <taxon>Lactobacillaceae</taxon>
        <taxon>Latilactobacillus</taxon>
    </lineage>
</organism>